<dbReference type="EMBL" id="JAFBEB010000012">
    <property type="protein sequence ID" value="MBM7591495.1"/>
    <property type="molecule type" value="Genomic_DNA"/>
</dbReference>
<sequence length="514" mass="55799">MTIRITGLASGLDIDSLVSEQVKAKRVPLDSKKQKLQTLTWKREAYQEVNTKINSFLSEARKLTLQASFLTKKASLSASDSEKVLVTPATDASTGNFTLKVKQIAKNATVSSSQRLGLSDNMTRAVATSDVTLKVTGQVGAVDVAISNGDNISQIVSKINAQSTKTGVKASYDKLLDKFTLVSTSTGEAAKVGLDVTGDDDFLNKLGLASTGTTSLAPVTGQDAIIDFNGNGDTHVASNSFTVGNISFTLLQDPDANGTDSEYTISGSVNNDVDTVVETVKGVIDKYNELISSLNTIVDEKKNNDYPPLTDEQKEDMEQDAIDKWEEKAKQGLLHNDSVITTSLDQMRRYLSDSVSGLSSSQYDSLADIGITTKQSDGSNDLAYLENGKLYVDEDKLRQALLENPDQVSNLFTKSGTTDANGKLTNPYEAGVGTRLFSAVNEFTKAISEKIQIVPTRSTLQEQIETYTRDIEDLEDKLDEYEEQLYLKYSSMESSLNNLNSQSSYLSSFFSTGS</sequence>
<comment type="subcellular location">
    <subcellularLocation>
        <location evidence="5">Secreted</location>
    </subcellularLocation>
    <subcellularLocation>
        <location evidence="5">Bacterial flagellum</location>
    </subcellularLocation>
</comment>
<reference evidence="8" key="1">
    <citation type="submission" date="2021-01" db="EMBL/GenBank/DDBJ databases">
        <title>Genomic Encyclopedia of Type Strains, Phase IV (KMG-IV): sequencing the most valuable type-strain genomes for metagenomic binning, comparative biology and taxonomic classification.</title>
        <authorList>
            <person name="Goeker M."/>
        </authorList>
    </citation>
    <scope>NUCLEOTIDE SEQUENCE</scope>
    <source>
        <strain evidence="8">DSM 25523</strain>
    </source>
</reference>
<organism evidence="8 9">
    <name type="scientific">Brevibacillus fulvus</name>
    <dbReference type="NCBI Taxonomy" id="1125967"/>
    <lineage>
        <taxon>Bacteria</taxon>
        <taxon>Bacillati</taxon>
        <taxon>Bacillota</taxon>
        <taxon>Bacilli</taxon>
        <taxon>Bacillales</taxon>
        <taxon>Paenibacillaceae</taxon>
        <taxon>Brevibacillus</taxon>
    </lineage>
</organism>
<proteinExistence type="inferred from homology"/>
<comment type="function">
    <text evidence="5">Required for morphogenesis and for the elongation of the flagellar filament by facilitating polymerization of the flagellin monomers at the tip of growing filament. Forms a capping structure, which prevents flagellin subunits (transported through the central channel of the flagellum) from leaking out without polymerization at the distal end.</text>
</comment>
<feature type="domain" description="Flagellar hook-associated protein 2 C-terminal" evidence="7">
    <location>
        <begin position="221"/>
        <end position="501"/>
    </location>
</feature>
<dbReference type="RefSeq" id="WP_204519204.1">
    <property type="nucleotide sequence ID" value="NZ_BAABIN010000019.1"/>
</dbReference>
<keyword evidence="8" id="KW-0966">Cell projection</keyword>
<dbReference type="GO" id="GO:0009421">
    <property type="term" value="C:bacterial-type flagellum filament cap"/>
    <property type="evidence" value="ECO:0007669"/>
    <property type="project" value="InterPro"/>
</dbReference>
<dbReference type="GO" id="GO:0009424">
    <property type="term" value="C:bacterial-type flagellum hook"/>
    <property type="evidence" value="ECO:0007669"/>
    <property type="project" value="UniProtKB-UniRule"/>
</dbReference>
<evidence type="ECO:0000256" key="1">
    <source>
        <dbReference type="ARBA" id="ARBA00009764"/>
    </source>
</evidence>
<name>A0A939BQD2_9BACL</name>
<dbReference type="Pfam" id="PF07196">
    <property type="entry name" value="Flagellin_IN"/>
    <property type="match status" value="1"/>
</dbReference>
<dbReference type="InterPro" id="IPR010810">
    <property type="entry name" value="Flagellin_hook_IN_motif"/>
</dbReference>
<dbReference type="InterPro" id="IPR010809">
    <property type="entry name" value="FliD_C"/>
</dbReference>
<feature type="domain" description="Flagellar hook-associated protein 2 N-terminal" evidence="6">
    <location>
        <begin position="10"/>
        <end position="107"/>
    </location>
</feature>
<accession>A0A939BQD2</accession>
<keyword evidence="9" id="KW-1185">Reference proteome</keyword>
<evidence type="ECO:0000313" key="8">
    <source>
        <dbReference type="EMBL" id="MBM7591495.1"/>
    </source>
</evidence>
<dbReference type="InterPro" id="IPR040026">
    <property type="entry name" value="FliD"/>
</dbReference>
<evidence type="ECO:0000313" key="9">
    <source>
        <dbReference type="Proteomes" id="UP000717624"/>
    </source>
</evidence>
<dbReference type="Pfam" id="PF07195">
    <property type="entry name" value="FliD_C"/>
    <property type="match status" value="1"/>
</dbReference>
<evidence type="ECO:0000259" key="6">
    <source>
        <dbReference type="Pfam" id="PF02465"/>
    </source>
</evidence>
<keyword evidence="3 5" id="KW-0175">Coiled coil</keyword>
<dbReference type="PANTHER" id="PTHR30288:SF0">
    <property type="entry name" value="FLAGELLAR HOOK-ASSOCIATED PROTEIN 2"/>
    <property type="match status" value="1"/>
</dbReference>
<dbReference type="GO" id="GO:0005576">
    <property type="term" value="C:extracellular region"/>
    <property type="evidence" value="ECO:0007669"/>
    <property type="project" value="UniProtKB-SubCell"/>
</dbReference>
<keyword evidence="8" id="KW-0969">Cilium</keyword>
<dbReference type="GO" id="GO:0071973">
    <property type="term" value="P:bacterial-type flagellum-dependent cell motility"/>
    <property type="evidence" value="ECO:0007669"/>
    <property type="project" value="TreeGrafter"/>
</dbReference>
<keyword evidence="4 5" id="KW-0975">Bacterial flagellum</keyword>
<comment type="caution">
    <text evidence="8">The sequence shown here is derived from an EMBL/GenBank/DDBJ whole genome shotgun (WGS) entry which is preliminary data.</text>
</comment>
<protein>
    <recommendedName>
        <fullName evidence="5">Flagellar hook-associated protein 2</fullName>
        <shortName evidence="5">HAP2</shortName>
    </recommendedName>
    <alternativeName>
        <fullName evidence="5">Flagellar cap protein</fullName>
    </alternativeName>
</protein>
<evidence type="ECO:0000256" key="4">
    <source>
        <dbReference type="ARBA" id="ARBA00023143"/>
    </source>
</evidence>
<keyword evidence="8" id="KW-0282">Flagellum</keyword>
<evidence type="ECO:0000256" key="3">
    <source>
        <dbReference type="ARBA" id="ARBA00023054"/>
    </source>
</evidence>
<gene>
    <name evidence="8" type="ORF">JOD01_003146</name>
</gene>
<feature type="coiled-coil region" evidence="5">
    <location>
        <begin position="457"/>
        <end position="491"/>
    </location>
</feature>
<dbReference type="Pfam" id="PF02465">
    <property type="entry name" value="FliD_N"/>
    <property type="match status" value="1"/>
</dbReference>
<evidence type="ECO:0000256" key="2">
    <source>
        <dbReference type="ARBA" id="ARBA00011255"/>
    </source>
</evidence>
<dbReference type="Proteomes" id="UP000717624">
    <property type="component" value="Unassembled WGS sequence"/>
</dbReference>
<dbReference type="GO" id="GO:0007155">
    <property type="term" value="P:cell adhesion"/>
    <property type="evidence" value="ECO:0007669"/>
    <property type="project" value="InterPro"/>
</dbReference>
<dbReference type="Gene3D" id="3.30.70.2120">
    <property type="match status" value="1"/>
</dbReference>
<dbReference type="AlphaFoldDB" id="A0A939BQD2"/>
<evidence type="ECO:0000259" key="7">
    <source>
        <dbReference type="Pfam" id="PF07195"/>
    </source>
</evidence>
<dbReference type="InterPro" id="IPR003481">
    <property type="entry name" value="FliD_N"/>
</dbReference>
<evidence type="ECO:0000256" key="5">
    <source>
        <dbReference type="RuleBase" id="RU362066"/>
    </source>
</evidence>
<comment type="subunit">
    <text evidence="2 5">Homopentamer.</text>
</comment>
<keyword evidence="5" id="KW-0964">Secreted</keyword>
<dbReference type="PANTHER" id="PTHR30288">
    <property type="entry name" value="FLAGELLAR CAP/ASSEMBLY PROTEIN FLID"/>
    <property type="match status" value="1"/>
</dbReference>
<comment type="similarity">
    <text evidence="1 5">Belongs to the FliD family.</text>
</comment>